<keyword evidence="2" id="KW-1185">Reference proteome</keyword>
<name>A0A8T0Q336_PANVG</name>
<dbReference type="AlphaFoldDB" id="A0A8T0Q336"/>
<gene>
    <name evidence="1" type="ORF">PVAP13_7NG011920</name>
</gene>
<sequence length="71" mass="8063">MSRRWPGRCVTASTHQQQTSFKEGPLGLLESVVQVVNCWLIWVVAFQQRRGAASRGISSVQPHTKNEIWNN</sequence>
<dbReference type="EMBL" id="CM029050">
    <property type="protein sequence ID" value="KAG2568290.1"/>
    <property type="molecule type" value="Genomic_DNA"/>
</dbReference>
<proteinExistence type="predicted"/>
<organism evidence="1 2">
    <name type="scientific">Panicum virgatum</name>
    <name type="common">Blackwell switchgrass</name>
    <dbReference type="NCBI Taxonomy" id="38727"/>
    <lineage>
        <taxon>Eukaryota</taxon>
        <taxon>Viridiplantae</taxon>
        <taxon>Streptophyta</taxon>
        <taxon>Embryophyta</taxon>
        <taxon>Tracheophyta</taxon>
        <taxon>Spermatophyta</taxon>
        <taxon>Magnoliopsida</taxon>
        <taxon>Liliopsida</taxon>
        <taxon>Poales</taxon>
        <taxon>Poaceae</taxon>
        <taxon>PACMAD clade</taxon>
        <taxon>Panicoideae</taxon>
        <taxon>Panicodae</taxon>
        <taxon>Paniceae</taxon>
        <taxon>Panicinae</taxon>
        <taxon>Panicum</taxon>
        <taxon>Panicum sect. Hiantes</taxon>
    </lineage>
</organism>
<protein>
    <submittedName>
        <fullName evidence="1">Uncharacterized protein</fullName>
    </submittedName>
</protein>
<comment type="caution">
    <text evidence="1">The sequence shown here is derived from an EMBL/GenBank/DDBJ whole genome shotgun (WGS) entry which is preliminary data.</text>
</comment>
<accession>A0A8T0Q336</accession>
<dbReference type="Proteomes" id="UP000823388">
    <property type="component" value="Chromosome 7N"/>
</dbReference>
<evidence type="ECO:0000313" key="2">
    <source>
        <dbReference type="Proteomes" id="UP000823388"/>
    </source>
</evidence>
<reference evidence="1" key="1">
    <citation type="submission" date="2020-05" db="EMBL/GenBank/DDBJ databases">
        <title>WGS assembly of Panicum virgatum.</title>
        <authorList>
            <person name="Lovell J.T."/>
            <person name="Jenkins J."/>
            <person name="Shu S."/>
            <person name="Juenger T.E."/>
            <person name="Schmutz J."/>
        </authorList>
    </citation>
    <scope>NUCLEOTIDE SEQUENCE</scope>
    <source>
        <strain evidence="1">AP13</strain>
    </source>
</reference>
<evidence type="ECO:0000313" key="1">
    <source>
        <dbReference type="EMBL" id="KAG2568290.1"/>
    </source>
</evidence>